<feature type="transmembrane region" description="Helical" evidence="1">
    <location>
        <begin position="6"/>
        <end position="24"/>
    </location>
</feature>
<dbReference type="EMBL" id="QYTW02000014">
    <property type="protein sequence ID" value="RST59063.1"/>
    <property type="molecule type" value="Genomic_DNA"/>
</dbReference>
<protein>
    <submittedName>
        <fullName evidence="2">Uncharacterized protein</fullName>
    </submittedName>
</protein>
<proteinExistence type="predicted"/>
<evidence type="ECO:0000256" key="1">
    <source>
        <dbReference type="SAM" id="Phobius"/>
    </source>
</evidence>
<keyword evidence="1" id="KW-1133">Transmembrane helix</keyword>
<name>A0A429X779_SIMTE</name>
<keyword evidence="1" id="KW-0812">Transmembrane</keyword>
<evidence type="ECO:0000313" key="3">
    <source>
        <dbReference type="Proteomes" id="UP000287296"/>
    </source>
</evidence>
<dbReference type="RefSeq" id="WP_120117905.1">
    <property type="nucleotide sequence ID" value="NZ_QYTW02000014.1"/>
</dbReference>
<evidence type="ECO:0000313" key="2">
    <source>
        <dbReference type="EMBL" id="RST59063.1"/>
    </source>
</evidence>
<dbReference type="AlphaFoldDB" id="A0A429X779"/>
<feature type="transmembrane region" description="Helical" evidence="1">
    <location>
        <begin position="36"/>
        <end position="57"/>
    </location>
</feature>
<comment type="caution">
    <text evidence="2">The sequence shown here is derived from an EMBL/GenBank/DDBJ whole genome shotgun (WGS) entry which is preliminary data.</text>
</comment>
<keyword evidence="1" id="KW-0472">Membrane</keyword>
<organism evidence="2 3">
    <name type="scientific">Siminovitchia terrae</name>
    <name type="common">Bacillus terrae</name>
    <dbReference type="NCBI Taxonomy" id="1914933"/>
    <lineage>
        <taxon>Bacteria</taxon>
        <taxon>Bacillati</taxon>
        <taxon>Bacillota</taxon>
        <taxon>Bacilli</taxon>
        <taxon>Bacillales</taxon>
        <taxon>Bacillaceae</taxon>
        <taxon>Siminovitchia</taxon>
    </lineage>
</organism>
<accession>A0A429X779</accession>
<gene>
    <name evidence="2" type="ORF">D5F11_014365</name>
</gene>
<reference evidence="2 3" key="1">
    <citation type="submission" date="2018-12" db="EMBL/GenBank/DDBJ databases">
        <authorList>
            <person name="Sun L."/>
            <person name="Chen Z."/>
        </authorList>
    </citation>
    <scope>NUCLEOTIDE SEQUENCE [LARGE SCALE GENOMIC DNA]</scope>
    <source>
        <strain evidence="2 3">LMG 29736</strain>
    </source>
</reference>
<sequence>MGMTGLLVLVGFAGILIWGIKGMQRNVLKNKHYVKLLLIGYGLVLIAGVFIFEALPISEKEPDFNRSSDEQLNQEMDRLVGALLDGRTNEVDTRYVLNEWRWKYSGKELRIEDQDWFDGSVIVERKPENDRMIEGTYYSKSVVGGIDITNEYRPLNVTLEKDTMHVKGKWEEKDLKFTIYEKEFVITQFTGGGKGAMDYGGFMEIDYLYLKIPKDLKLKPTNEDLYIHYVGEDE</sequence>
<dbReference type="Proteomes" id="UP000287296">
    <property type="component" value="Unassembled WGS sequence"/>
</dbReference>
<dbReference type="OrthoDB" id="2842789at2"/>